<accession>A0ABW5U2S7</accession>
<evidence type="ECO:0000256" key="2">
    <source>
        <dbReference type="ARBA" id="ARBA00022777"/>
    </source>
</evidence>
<dbReference type="RefSeq" id="WP_386373356.1">
    <property type="nucleotide sequence ID" value="NZ_JBHUMP010000005.1"/>
</dbReference>
<evidence type="ECO:0000313" key="5">
    <source>
        <dbReference type="Proteomes" id="UP001597474"/>
    </source>
</evidence>
<dbReference type="CDD" id="cd24008">
    <property type="entry name" value="ASKHA_NBD_GLK"/>
    <property type="match status" value="1"/>
</dbReference>
<dbReference type="Gene3D" id="3.30.420.40">
    <property type="match status" value="1"/>
</dbReference>
<comment type="similarity">
    <text evidence="3">Belongs to the bacterial glucokinase family.</text>
</comment>
<reference evidence="5" key="1">
    <citation type="journal article" date="2019" name="Int. J. Syst. Evol. Microbiol.">
        <title>The Global Catalogue of Microorganisms (GCM) 10K type strain sequencing project: providing services to taxonomists for standard genome sequencing and annotation.</title>
        <authorList>
            <consortium name="The Broad Institute Genomics Platform"/>
            <consortium name="The Broad Institute Genome Sequencing Center for Infectious Disease"/>
            <person name="Wu L."/>
            <person name="Ma J."/>
        </authorList>
    </citation>
    <scope>NUCLEOTIDE SEQUENCE [LARGE SCALE GENOMIC DNA]</scope>
    <source>
        <strain evidence="5">TISTR 2562</strain>
    </source>
</reference>
<keyword evidence="1" id="KW-0808">Transferase</keyword>
<evidence type="ECO:0000256" key="3">
    <source>
        <dbReference type="RuleBase" id="RU004046"/>
    </source>
</evidence>
<dbReference type="Pfam" id="PF02685">
    <property type="entry name" value="Glucokinase"/>
    <property type="match status" value="1"/>
</dbReference>
<dbReference type="PANTHER" id="PTHR47690">
    <property type="entry name" value="GLUCOKINASE"/>
    <property type="match status" value="1"/>
</dbReference>
<gene>
    <name evidence="4" type="ORF">ACFSUD_08425</name>
</gene>
<dbReference type="Gene3D" id="3.40.367.20">
    <property type="match status" value="1"/>
</dbReference>
<keyword evidence="5" id="KW-1185">Reference proteome</keyword>
<organism evidence="4 5">
    <name type="scientific">Sulfitobacter aestuarii</name>
    <dbReference type="NCBI Taxonomy" id="2161676"/>
    <lineage>
        <taxon>Bacteria</taxon>
        <taxon>Pseudomonadati</taxon>
        <taxon>Pseudomonadota</taxon>
        <taxon>Alphaproteobacteria</taxon>
        <taxon>Rhodobacterales</taxon>
        <taxon>Roseobacteraceae</taxon>
        <taxon>Sulfitobacter</taxon>
    </lineage>
</organism>
<dbReference type="SUPFAM" id="SSF53067">
    <property type="entry name" value="Actin-like ATPase domain"/>
    <property type="match status" value="1"/>
</dbReference>
<evidence type="ECO:0000256" key="1">
    <source>
        <dbReference type="ARBA" id="ARBA00022679"/>
    </source>
</evidence>
<proteinExistence type="inferred from homology"/>
<dbReference type="PANTHER" id="PTHR47690:SF1">
    <property type="entry name" value="GLUCOKINASE"/>
    <property type="match status" value="1"/>
</dbReference>
<sequence>MDLLLFDLGGTNSRFVQTAPDAPLDAAQVTRLKNDDHASFAEILRAYFDQSGAPAPRRVVIALAAPIAAGDRVRLTNRDWCIDKAEIARISGADRVDFINDFEALGHALQDPDQLDHTPLTAARTAQARAPRLVLGAGTGFNSALWLPGDQVLRCEAGHAGYAAESDFERALAERIRAEHGRCSVERVLSGGGIEAAYRCAASLADESPHLQGSREIVAAGLSGEDEVAARACRAFTCALGRVAGDLALLFLPRGGIYLFGGATQAMRPLITAQDSLFLEAFHAKGRMRDLMEDFPIHLLDDDRAALQGALNWARL</sequence>
<dbReference type="Proteomes" id="UP001597474">
    <property type="component" value="Unassembled WGS sequence"/>
</dbReference>
<keyword evidence="2" id="KW-0418">Kinase</keyword>
<dbReference type="InterPro" id="IPR003836">
    <property type="entry name" value="Glucokinase"/>
</dbReference>
<evidence type="ECO:0000313" key="4">
    <source>
        <dbReference type="EMBL" id="MFD2739590.1"/>
    </source>
</evidence>
<dbReference type="InterPro" id="IPR050201">
    <property type="entry name" value="Bacterial_glucokinase"/>
</dbReference>
<name>A0ABW5U2S7_9RHOB</name>
<protein>
    <submittedName>
        <fullName evidence="4">Glucokinase</fullName>
    </submittedName>
</protein>
<dbReference type="InterPro" id="IPR043129">
    <property type="entry name" value="ATPase_NBD"/>
</dbReference>
<dbReference type="EMBL" id="JBHUMP010000005">
    <property type="protein sequence ID" value="MFD2739590.1"/>
    <property type="molecule type" value="Genomic_DNA"/>
</dbReference>
<comment type="caution">
    <text evidence="4">The sequence shown here is derived from an EMBL/GenBank/DDBJ whole genome shotgun (WGS) entry which is preliminary data.</text>
</comment>